<keyword evidence="2" id="KW-1185">Reference proteome</keyword>
<dbReference type="Proteomes" id="UP001165960">
    <property type="component" value="Unassembled WGS sequence"/>
</dbReference>
<name>A0ACC2SWH5_9FUNG</name>
<dbReference type="EMBL" id="QTSX02004283">
    <property type="protein sequence ID" value="KAJ9066627.1"/>
    <property type="molecule type" value="Genomic_DNA"/>
</dbReference>
<comment type="caution">
    <text evidence="1">The sequence shown here is derived from an EMBL/GenBank/DDBJ whole genome shotgun (WGS) entry which is preliminary data.</text>
</comment>
<gene>
    <name evidence="1" type="ORF">DSO57_1007701</name>
</gene>
<accession>A0ACC2SWH5</accession>
<evidence type="ECO:0000313" key="2">
    <source>
        <dbReference type="Proteomes" id="UP001165960"/>
    </source>
</evidence>
<protein>
    <submittedName>
        <fullName evidence="1">Uncharacterized protein</fullName>
    </submittedName>
</protein>
<reference evidence="1" key="1">
    <citation type="submission" date="2022-04" db="EMBL/GenBank/DDBJ databases">
        <title>Genome of the entomopathogenic fungus Entomophthora muscae.</title>
        <authorList>
            <person name="Elya C."/>
            <person name="Lovett B.R."/>
            <person name="Lee E."/>
            <person name="Macias A.M."/>
            <person name="Hajek A.E."/>
            <person name="De Bivort B.L."/>
            <person name="Kasson M.T."/>
            <person name="De Fine Licht H.H."/>
            <person name="Stajich J.E."/>
        </authorList>
    </citation>
    <scope>NUCLEOTIDE SEQUENCE</scope>
    <source>
        <strain evidence="1">Berkeley</strain>
    </source>
</reference>
<proteinExistence type="predicted"/>
<sequence>MSTFGLQGFTVIPCHTWRPAPIAYDGNPIISPSTEALPAQEFSKLGFVYIAIFGLANQDVPHTGGWHPWATAVSYLVRIAWIVYMAFQAWPAAPVGVQPETDMGQGTQGLPTLA</sequence>
<evidence type="ECO:0000313" key="1">
    <source>
        <dbReference type="EMBL" id="KAJ9066627.1"/>
    </source>
</evidence>
<organism evidence="1 2">
    <name type="scientific">Entomophthora muscae</name>
    <dbReference type="NCBI Taxonomy" id="34485"/>
    <lineage>
        <taxon>Eukaryota</taxon>
        <taxon>Fungi</taxon>
        <taxon>Fungi incertae sedis</taxon>
        <taxon>Zoopagomycota</taxon>
        <taxon>Entomophthoromycotina</taxon>
        <taxon>Entomophthoromycetes</taxon>
        <taxon>Entomophthorales</taxon>
        <taxon>Entomophthoraceae</taxon>
        <taxon>Entomophthora</taxon>
    </lineage>
</organism>